<evidence type="ECO:0000256" key="6">
    <source>
        <dbReference type="SAM" id="MobiDB-lite"/>
    </source>
</evidence>
<keyword evidence="2 5" id="KW-0963">Cytoplasm</keyword>
<sequence length="229" mass="25566">MASKPINIRRSSDDRHSEDSDRPVLSDGTMAALNEFLSEAQAAANGAQNPFSENWGLSQFWYTEETAGHVARECVEAAGPSSRIACIACPSLFRQLRAHFPDANAHLFEVDLRFETLGNFSLYDYRKPHAVPDELKGAFSVVVADPPYLSEECLEKTVETMKVLARHEKETPRFYLLTGGTMKEAAKKLLRLRPTVYRPQHKTKLGNEFLLYTTSEAAANRLGGWDDAA</sequence>
<comment type="similarity">
    <text evidence="5">Belongs to the class I-like SAM-binding methyltransferase superfamily. EFM5 family.</text>
</comment>
<evidence type="ECO:0000256" key="4">
    <source>
        <dbReference type="ARBA" id="ARBA00022679"/>
    </source>
</evidence>
<comment type="subcellular location">
    <subcellularLocation>
        <location evidence="1 5">Cytoplasm</location>
    </subcellularLocation>
</comment>
<dbReference type="EMBL" id="JALJOT010000009">
    <property type="protein sequence ID" value="KAK9907701.1"/>
    <property type="molecule type" value="Genomic_DNA"/>
</dbReference>
<evidence type="ECO:0000256" key="2">
    <source>
        <dbReference type="ARBA" id="ARBA00022490"/>
    </source>
</evidence>
<organism evidence="7 8">
    <name type="scientific">Coccomyxa subellipsoidea</name>
    <dbReference type="NCBI Taxonomy" id="248742"/>
    <lineage>
        <taxon>Eukaryota</taxon>
        <taxon>Viridiplantae</taxon>
        <taxon>Chlorophyta</taxon>
        <taxon>core chlorophytes</taxon>
        <taxon>Trebouxiophyceae</taxon>
        <taxon>Trebouxiophyceae incertae sedis</taxon>
        <taxon>Coccomyxaceae</taxon>
        <taxon>Coccomyxa</taxon>
    </lineage>
</organism>
<dbReference type="InterPro" id="IPR041370">
    <property type="entry name" value="Mlase_EEF1AKMT1/ZCCHC4"/>
</dbReference>
<dbReference type="EC" id="2.1.1.-" evidence="5"/>
<keyword evidence="3 5" id="KW-0489">Methyltransferase</keyword>
<reference evidence="7 8" key="1">
    <citation type="journal article" date="2024" name="Nat. Commun.">
        <title>Phylogenomics reveals the evolutionary origins of lichenization in chlorophyte algae.</title>
        <authorList>
            <person name="Puginier C."/>
            <person name="Libourel C."/>
            <person name="Otte J."/>
            <person name="Skaloud P."/>
            <person name="Haon M."/>
            <person name="Grisel S."/>
            <person name="Petersen M."/>
            <person name="Berrin J.G."/>
            <person name="Delaux P.M."/>
            <person name="Dal Grande F."/>
            <person name="Keller J."/>
        </authorList>
    </citation>
    <scope>NUCLEOTIDE SEQUENCE [LARGE SCALE GENOMIC DNA]</scope>
    <source>
        <strain evidence="7 8">SAG 216-7</strain>
    </source>
</reference>
<dbReference type="PROSITE" id="PS00092">
    <property type="entry name" value="N6_MTASE"/>
    <property type="match status" value="1"/>
</dbReference>
<dbReference type="PANTHER" id="PTHR13200:SF0">
    <property type="entry name" value="EEF1A LYSINE METHYLTRANSFERASE 1"/>
    <property type="match status" value="1"/>
</dbReference>
<proteinExistence type="inferred from homology"/>
<dbReference type="HAMAP" id="MF_03187">
    <property type="entry name" value="Methyltr_EFM5"/>
    <property type="match status" value="1"/>
</dbReference>
<evidence type="ECO:0000313" key="8">
    <source>
        <dbReference type="Proteomes" id="UP001491310"/>
    </source>
</evidence>
<name>A0ABR2YLF9_9CHLO</name>
<accession>A0ABR2YLF9</accession>
<keyword evidence="8" id="KW-1185">Reference proteome</keyword>
<evidence type="ECO:0000256" key="5">
    <source>
        <dbReference type="HAMAP-Rule" id="MF_03187"/>
    </source>
</evidence>
<comment type="caution">
    <text evidence="7">The sequence shown here is derived from an EMBL/GenBank/DDBJ whole genome shotgun (WGS) entry which is preliminary data.</text>
</comment>
<keyword evidence="4 5" id="KW-0808">Transferase</keyword>
<feature type="region of interest" description="Disordered" evidence="6">
    <location>
        <begin position="1"/>
        <end position="25"/>
    </location>
</feature>
<evidence type="ECO:0000256" key="3">
    <source>
        <dbReference type="ARBA" id="ARBA00022603"/>
    </source>
</evidence>
<dbReference type="PANTHER" id="PTHR13200">
    <property type="entry name" value="EEF1A LYSINE METHYLTRANSFERASE 1"/>
    <property type="match status" value="1"/>
</dbReference>
<gene>
    <name evidence="7" type="ORF">WJX75_008469</name>
</gene>
<evidence type="ECO:0000313" key="7">
    <source>
        <dbReference type="EMBL" id="KAK9907701.1"/>
    </source>
</evidence>
<dbReference type="Pfam" id="PF10237">
    <property type="entry name" value="N6-adenineMlase"/>
    <property type="match status" value="1"/>
</dbReference>
<dbReference type="InterPro" id="IPR019369">
    <property type="entry name" value="Efm5/EEF1AKMT1"/>
</dbReference>
<comment type="function">
    <text evidence="5">S-adenosyl-L-methionine-dependent protein-lysine N-methyltransferase that methylates elongation factor 1-alpha.</text>
</comment>
<dbReference type="Proteomes" id="UP001491310">
    <property type="component" value="Unassembled WGS sequence"/>
</dbReference>
<evidence type="ECO:0000256" key="1">
    <source>
        <dbReference type="ARBA" id="ARBA00004496"/>
    </source>
</evidence>
<dbReference type="InterPro" id="IPR002052">
    <property type="entry name" value="DNA_methylase_N6_adenine_CS"/>
</dbReference>
<protein>
    <recommendedName>
        <fullName evidence="5">Protein-lysine N-methyltransferase WJX75_008469</fullName>
        <ecNumber evidence="5">2.1.1.-</ecNumber>
    </recommendedName>
</protein>
<feature type="compositionally biased region" description="Basic and acidic residues" evidence="6">
    <location>
        <begin position="10"/>
        <end position="24"/>
    </location>
</feature>